<dbReference type="OrthoDB" id="4499045at2759"/>
<name>A0A1F7ZT61_9EURO</name>
<comment type="caution">
    <text evidence="3">The sequence shown here is derived from an EMBL/GenBank/DDBJ whole genome shotgun (WGS) entry which is preliminary data.</text>
</comment>
<accession>A0A1F7ZT61</accession>
<organism evidence="3 4">
    <name type="scientific">Aspergillus bombycis</name>
    <dbReference type="NCBI Taxonomy" id="109264"/>
    <lineage>
        <taxon>Eukaryota</taxon>
        <taxon>Fungi</taxon>
        <taxon>Dikarya</taxon>
        <taxon>Ascomycota</taxon>
        <taxon>Pezizomycotina</taxon>
        <taxon>Eurotiomycetes</taxon>
        <taxon>Eurotiomycetidae</taxon>
        <taxon>Eurotiales</taxon>
        <taxon>Aspergillaceae</taxon>
        <taxon>Aspergillus</taxon>
    </lineage>
</organism>
<feature type="signal peptide" evidence="2">
    <location>
        <begin position="1"/>
        <end position="21"/>
    </location>
</feature>
<dbReference type="GeneID" id="34451825"/>
<dbReference type="RefSeq" id="XP_022386360.1">
    <property type="nucleotide sequence ID" value="XM_022535564.1"/>
</dbReference>
<proteinExistence type="predicted"/>
<feature type="region of interest" description="Disordered" evidence="1">
    <location>
        <begin position="20"/>
        <end position="39"/>
    </location>
</feature>
<keyword evidence="2" id="KW-0732">Signal</keyword>
<dbReference type="EMBL" id="LYCR01000085">
    <property type="protein sequence ID" value="OGM42643.1"/>
    <property type="molecule type" value="Genomic_DNA"/>
</dbReference>
<evidence type="ECO:0000313" key="3">
    <source>
        <dbReference type="EMBL" id="OGM42643.1"/>
    </source>
</evidence>
<evidence type="ECO:0000313" key="4">
    <source>
        <dbReference type="Proteomes" id="UP000179179"/>
    </source>
</evidence>
<evidence type="ECO:0000256" key="2">
    <source>
        <dbReference type="SAM" id="SignalP"/>
    </source>
</evidence>
<reference evidence="3 4" key="1">
    <citation type="journal article" date="2016" name="Genome Biol. Evol.">
        <title>Draft genome sequence of an aflatoxigenic Aspergillus species, A. bombycis.</title>
        <authorList>
            <person name="Moore G.G."/>
            <person name="Mack B.M."/>
            <person name="Beltz S.B."/>
            <person name="Gilbert M.K."/>
        </authorList>
    </citation>
    <scope>NUCLEOTIDE SEQUENCE [LARGE SCALE GENOMIC DNA]</scope>
    <source>
        <strain evidence="4">NRRL 26010</strain>
    </source>
</reference>
<gene>
    <name evidence="3" type="ORF">ABOM_008435</name>
</gene>
<keyword evidence="4" id="KW-1185">Reference proteome</keyword>
<protein>
    <recommendedName>
        <fullName evidence="5">Secreted protein</fullName>
    </recommendedName>
</protein>
<feature type="compositionally biased region" description="Low complexity" evidence="1">
    <location>
        <begin position="112"/>
        <end position="128"/>
    </location>
</feature>
<evidence type="ECO:0008006" key="5">
    <source>
        <dbReference type="Google" id="ProtNLM"/>
    </source>
</evidence>
<feature type="region of interest" description="Disordered" evidence="1">
    <location>
        <begin position="52"/>
        <end position="135"/>
    </location>
</feature>
<feature type="compositionally biased region" description="Basic and acidic residues" evidence="1">
    <location>
        <begin position="61"/>
        <end position="71"/>
    </location>
</feature>
<dbReference type="Proteomes" id="UP000179179">
    <property type="component" value="Unassembled WGS sequence"/>
</dbReference>
<feature type="chain" id="PRO_5009534175" description="Secreted protein" evidence="2">
    <location>
        <begin position="22"/>
        <end position="200"/>
    </location>
</feature>
<dbReference type="AlphaFoldDB" id="A0A1F7ZT61"/>
<sequence length="200" mass="20302">MKFTIISLLTVAFLSVGPAGAIPVDNMQDPTTTEAMSRTDDATPAATGATLMSHNLGHNCTDGHAHAHGEHEDVDPATATTAPDSDDGVTAWVKRGLHAAGNPDSTGGTPAGVSSSGSQGSSIPSQSGNGLGSTGQAANWIHGTCTTRQGQPKEGVCHVTMPGDNKETKFNCSSEFPCSYLGSCVVASKFDGTPRLATCS</sequence>
<evidence type="ECO:0000256" key="1">
    <source>
        <dbReference type="SAM" id="MobiDB-lite"/>
    </source>
</evidence>